<accession>A0ABS6JSM3</accession>
<dbReference type="PANTHER" id="PTHR43537:SF5">
    <property type="entry name" value="UXU OPERON TRANSCRIPTIONAL REGULATOR"/>
    <property type="match status" value="1"/>
</dbReference>
<dbReference type="Proteomes" id="UP000790580">
    <property type="component" value="Unassembled WGS sequence"/>
</dbReference>
<evidence type="ECO:0000259" key="4">
    <source>
        <dbReference type="PROSITE" id="PS50949"/>
    </source>
</evidence>
<dbReference type="InterPro" id="IPR036390">
    <property type="entry name" value="WH_DNA-bd_sf"/>
</dbReference>
<proteinExistence type="predicted"/>
<keyword evidence="1" id="KW-0805">Transcription regulation</keyword>
<reference evidence="5 6" key="1">
    <citation type="submission" date="2021-06" db="EMBL/GenBank/DDBJ databases">
        <title>Bacillus sp. RD4P76, an endophyte from a halophyte.</title>
        <authorList>
            <person name="Sun J.-Q."/>
        </authorList>
    </citation>
    <scope>NUCLEOTIDE SEQUENCE [LARGE SCALE GENOMIC DNA]</scope>
    <source>
        <strain evidence="5 6">JCM 17098</strain>
    </source>
</reference>
<evidence type="ECO:0000313" key="5">
    <source>
        <dbReference type="EMBL" id="MBU9721565.1"/>
    </source>
</evidence>
<dbReference type="Pfam" id="PF00392">
    <property type="entry name" value="GntR"/>
    <property type="match status" value="1"/>
</dbReference>
<dbReference type="InterPro" id="IPR011711">
    <property type="entry name" value="GntR_C"/>
</dbReference>
<evidence type="ECO:0000256" key="1">
    <source>
        <dbReference type="ARBA" id="ARBA00023015"/>
    </source>
</evidence>
<protein>
    <submittedName>
        <fullName evidence="5">GntR family transcriptional regulator</fullName>
    </submittedName>
</protein>
<dbReference type="PANTHER" id="PTHR43537">
    <property type="entry name" value="TRANSCRIPTIONAL REGULATOR, GNTR FAMILY"/>
    <property type="match status" value="1"/>
</dbReference>
<keyword evidence="2" id="KW-0238">DNA-binding</keyword>
<keyword evidence="6" id="KW-1185">Reference proteome</keyword>
<dbReference type="Gene3D" id="1.10.10.10">
    <property type="entry name" value="Winged helix-like DNA-binding domain superfamily/Winged helix DNA-binding domain"/>
    <property type="match status" value="1"/>
</dbReference>
<organism evidence="5 6">
    <name type="scientific">Evansella alkalicola</name>
    <dbReference type="NCBI Taxonomy" id="745819"/>
    <lineage>
        <taxon>Bacteria</taxon>
        <taxon>Bacillati</taxon>
        <taxon>Bacillota</taxon>
        <taxon>Bacilli</taxon>
        <taxon>Bacillales</taxon>
        <taxon>Bacillaceae</taxon>
        <taxon>Evansella</taxon>
    </lineage>
</organism>
<evidence type="ECO:0000256" key="3">
    <source>
        <dbReference type="ARBA" id="ARBA00023163"/>
    </source>
</evidence>
<dbReference type="InterPro" id="IPR036388">
    <property type="entry name" value="WH-like_DNA-bd_sf"/>
</dbReference>
<dbReference type="EMBL" id="JAHQCR010000036">
    <property type="protein sequence ID" value="MBU9721565.1"/>
    <property type="molecule type" value="Genomic_DNA"/>
</dbReference>
<evidence type="ECO:0000313" key="6">
    <source>
        <dbReference type="Proteomes" id="UP000790580"/>
    </source>
</evidence>
<dbReference type="RefSeq" id="WP_088076637.1">
    <property type="nucleotide sequence ID" value="NZ_JAHQCR010000036.1"/>
</dbReference>
<feature type="domain" description="HTH gntR-type" evidence="4">
    <location>
        <begin position="9"/>
        <end position="76"/>
    </location>
</feature>
<sequence>MNANLRKKGSTRDYVYKTVRDQIVNWDLKPGQKISEKEVAEKLHVSRTPVREAFLQLGHEDLLDIFPQIGTVVSRIDFTLVEEARFVRENIEKAIVKDLCNGVGDDFIFDMESNLTMQSMCIQKGTNQRLFELDEEFHRLLFQENKKLRTWVFIRQMNGHFDRLRVLRLASNTNWELLVSHHKQIFDCIMNKDAEGAEKVMGNHLELVNLEKGELKARYPNYFK</sequence>
<dbReference type="InterPro" id="IPR008920">
    <property type="entry name" value="TF_FadR/GntR_C"/>
</dbReference>
<gene>
    <name evidence="5" type="ORF">KS407_08920</name>
</gene>
<keyword evidence="3" id="KW-0804">Transcription</keyword>
<dbReference type="Pfam" id="PF07729">
    <property type="entry name" value="FCD"/>
    <property type="match status" value="1"/>
</dbReference>
<dbReference type="SUPFAM" id="SSF46785">
    <property type="entry name" value="Winged helix' DNA-binding domain"/>
    <property type="match status" value="1"/>
</dbReference>
<dbReference type="CDD" id="cd07377">
    <property type="entry name" value="WHTH_GntR"/>
    <property type="match status" value="1"/>
</dbReference>
<evidence type="ECO:0000256" key="2">
    <source>
        <dbReference type="ARBA" id="ARBA00023125"/>
    </source>
</evidence>
<dbReference type="SMART" id="SM00345">
    <property type="entry name" value="HTH_GNTR"/>
    <property type="match status" value="1"/>
</dbReference>
<dbReference type="SMART" id="SM00895">
    <property type="entry name" value="FCD"/>
    <property type="match status" value="1"/>
</dbReference>
<dbReference type="SUPFAM" id="SSF48008">
    <property type="entry name" value="GntR ligand-binding domain-like"/>
    <property type="match status" value="1"/>
</dbReference>
<name>A0ABS6JSM3_9BACI</name>
<comment type="caution">
    <text evidence="5">The sequence shown here is derived from an EMBL/GenBank/DDBJ whole genome shotgun (WGS) entry which is preliminary data.</text>
</comment>
<dbReference type="PROSITE" id="PS50949">
    <property type="entry name" value="HTH_GNTR"/>
    <property type="match status" value="1"/>
</dbReference>
<dbReference type="InterPro" id="IPR000524">
    <property type="entry name" value="Tscrpt_reg_HTH_GntR"/>
</dbReference>
<dbReference type="Gene3D" id="1.20.120.530">
    <property type="entry name" value="GntR ligand-binding domain-like"/>
    <property type="match status" value="1"/>
</dbReference>